<dbReference type="InterPro" id="IPR007111">
    <property type="entry name" value="NACHT_NTPase"/>
</dbReference>
<feature type="transmembrane region" description="Helical" evidence="1">
    <location>
        <begin position="544"/>
        <end position="567"/>
    </location>
</feature>
<feature type="transmembrane region" description="Helical" evidence="1">
    <location>
        <begin position="466"/>
        <end position="486"/>
    </location>
</feature>
<keyword evidence="4" id="KW-1185">Reference proteome</keyword>
<organism evidence="3 4">
    <name type="scientific">Streptomyces longisporoflavus</name>
    <dbReference type="NCBI Taxonomy" id="28044"/>
    <lineage>
        <taxon>Bacteria</taxon>
        <taxon>Bacillati</taxon>
        <taxon>Actinomycetota</taxon>
        <taxon>Actinomycetes</taxon>
        <taxon>Kitasatosporales</taxon>
        <taxon>Streptomycetaceae</taxon>
        <taxon>Streptomyces</taxon>
    </lineage>
</organism>
<dbReference type="Proteomes" id="UP001610818">
    <property type="component" value="Unassembled WGS sequence"/>
</dbReference>
<gene>
    <name evidence="3" type="ORF">ACH4F9_38080</name>
</gene>
<comment type="caution">
    <text evidence="3">The sequence shown here is derived from an EMBL/GenBank/DDBJ whole genome shotgun (WGS) entry which is preliminary data.</text>
</comment>
<proteinExistence type="predicted"/>
<keyword evidence="1" id="KW-0472">Membrane</keyword>
<dbReference type="InterPro" id="IPR027417">
    <property type="entry name" value="P-loop_NTPase"/>
</dbReference>
<evidence type="ECO:0000259" key="2">
    <source>
        <dbReference type="Pfam" id="PF05729"/>
    </source>
</evidence>
<dbReference type="PROSITE" id="PS51257">
    <property type="entry name" value="PROKAR_LIPOPROTEIN"/>
    <property type="match status" value="1"/>
</dbReference>
<feature type="transmembrane region" description="Helical" evidence="1">
    <location>
        <begin position="39"/>
        <end position="60"/>
    </location>
</feature>
<sequence>MVSARGRTFGFGSATLVACCGTVAMLVRALGSPTGDIDPLGAAVATSSFVVSVWGAFMTLRSTLWQETDLAEAAERLASQVLAVEREARRQLLGGHDRTVDVRFVFRPSPAHSALGADGGGTLADVAGYFHRLRPRRMVVTGVPGAGKTVLAVQLMLRLLEQRGPDEPVPVRISLASLEPHLDVEAWVARHLVRVYHLPRQAADVLVTARRVLPVLDGLDELDTVSCPGYGSRSAQVLRALNGYQQGVHKGELILTCRTDTHDALEEARVWAHDAARIEIQPVTATEARRFLNSRVDDLSRWAEVLDSLDRNPTGPLAVGLATLWRLTLAATVYEQRHPSTGAYARAPRHLLAPHLDSADAVGTHLLDLFIPATAELFPRSRGSHFDPGQVCDWLTTLADYLQHNATTGRAIAGHRLSGTDIVLANLWPLADTRHPRTTLVLPAVALSLTGAAGLLALLSTQGPLLAPWPFLTALVITSLFAAWVWSETWSGLEDDNHRNHQVRTAPRTFIQRFREGLGYAVVLPGVLIAAVVSGSTSLSAAEIAMTVVACVGALGLLFSVPLPAAPESSHPALNIRSHLVWSLLAPAMIFSELMLAAALAGDKGVAATLVLTVAGGLAGGFLFSPMLAPTGLWYVGLLLRTRRWTRRPLPWRLGRFLTWCYDAGLVRVAGTAYQFRHRELQDHLARSASSRG</sequence>
<dbReference type="SUPFAM" id="SSF52540">
    <property type="entry name" value="P-loop containing nucleoside triphosphate hydrolases"/>
    <property type="match status" value="1"/>
</dbReference>
<dbReference type="Pfam" id="PF05729">
    <property type="entry name" value="NACHT"/>
    <property type="match status" value="1"/>
</dbReference>
<dbReference type="EMBL" id="JBIRGQ010000008">
    <property type="protein sequence ID" value="MFH8550816.1"/>
    <property type="molecule type" value="Genomic_DNA"/>
</dbReference>
<evidence type="ECO:0000313" key="3">
    <source>
        <dbReference type="EMBL" id="MFH8550816.1"/>
    </source>
</evidence>
<feature type="transmembrane region" description="Helical" evidence="1">
    <location>
        <begin position="579"/>
        <end position="601"/>
    </location>
</feature>
<evidence type="ECO:0000313" key="4">
    <source>
        <dbReference type="Proteomes" id="UP001610818"/>
    </source>
</evidence>
<protein>
    <submittedName>
        <fullName evidence="3">NACHT domain-containing protein</fullName>
    </submittedName>
</protein>
<dbReference type="RefSeq" id="WP_397717451.1">
    <property type="nucleotide sequence ID" value="NZ_JBIRGN010000008.1"/>
</dbReference>
<evidence type="ECO:0000256" key="1">
    <source>
        <dbReference type="SAM" id="Phobius"/>
    </source>
</evidence>
<feature type="transmembrane region" description="Helical" evidence="1">
    <location>
        <begin position="440"/>
        <end position="460"/>
    </location>
</feature>
<name>A0ABW7R5E2_9ACTN</name>
<feature type="transmembrane region" description="Helical" evidence="1">
    <location>
        <begin position="607"/>
        <end position="640"/>
    </location>
</feature>
<dbReference type="Gene3D" id="3.40.50.300">
    <property type="entry name" value="P-loop containing nucleotide triphosphate hydrolases"/>
    <property type="match status" value="1"/>
</dbReference>
<feature type="transmembrane region" description="Helical" evidence="1">
    <location>
        <begin position="518"/>
        <end position="538"/>
    </location>
</feature>
<keyword evidence="1" id="KW-0812">Transmembrane</keyword>
<reference evidence="3 4" key="1">
    <citation type="submission" date="2024-10" db="EMBL/GenBank/DDBJ databases">
        <title>The Natural Products Discovery Center: Release of the First 8490 Sequenced Strains for Exploring Actinobacteria Biosynthetic Diversity.</title>
        <authorList>
            <person name="Kalkreuter E."/>
            <person name="Kautsar S.A."/>
            <person name="Yang D."/>
            <person name="Bader C.D."/>
            <person name="Teijaro C.N."/>
            <person name="Fluegel L."/>
            <person name="Davis C.M."/>
            <person name="Simpson J.R."/>
            <person name="Lauterbach L."/>
            <person name="Steele A.D."/>
            <person name="Gui C."/>
            <person name="Meng S."/>
            <person name="Li G."/>
            <person name="Viehrig K."/>
            <person name="Ye F."/>
            <person name="Su P."/>
            <person name="Kiefer A.F."/>
            <person name="Nichols A."/>
            <person name="Cepeda A.J."/>
            <person name="Yan W."/>
            <person name="Fan B."/>
            <person name="Jiang Y."/>
            <person name="Adhikari A."/>
            <person name="Zheng C.-J."/>
            <person name="Schuster L."/>
            <person name="Cowan T.M."/>
            <person name="Smanski M.J."/>
            <person name="Chevrette M.G."/>
            <person name="De Carvalho L.P.S."/>
            <person name="Shen B."/>
        </authorList>
    </citation>
    <scope>NUCLEOTIDE SEQUENCE [LARGE SCALE GENOMIC DNA]</scope>
    <source>
        <strain evidence="3 4">NPDC017990</strain>
    </source>
</reference>
<accession>A0ABW7R5E2</accession>
<keyword evidence="1" id="KW-1133">Transmembrane helix</keyword>
<feature type="domain" description="NACHT" evidence="2">
    <location>
        <begin position="136"/>
        <end position="293"/>
    </location>
</feature>